<evidence type="ECO:0000313" key="2">
    <source>
        <dbReference type="Proteomes" id="UP000596252"/>
    </source>
</evidence>
<dbReference type="EMBL" id="CP069213">
    <property type="protein sequence ID" value="QRH02870.1"/>
    <property type="molecule type" value="Genomic_DNA"/>
</dbReference>
<proteinExistence type="predicted"/>
<sequence>MAPMEKEHPYSFRGASHSLTAIEVYQTERENVMQGALTAVGVINASGKKQRQPADY</sequence>
<reference evidence="1 2" key="1">
    <citation type="journal article" date="2012" name="Antonie Van Leeuwenhoek">
        <title>Shewanella litorisediminis sp. nov., a gammaproteobacterium isolated from a tidal flat sediment.</title>
        <authorList>
            <person name="Lee M.H."/>
            <person name="Yoon J.H."/>
        </authorList>
    </citation>
    <scope>NUCLEOTIDE SEQUENCE [LARGE SCALE GENOMIC DNA]</scope>
    <source>
        <strain evidence="1 2">SMK1-12</strain>
    </source>
</reference>
<dbReference type="Proteomes" id="UP000596252">
    <property type="component" value="Chromosome"/>
</dbReference>
<protein>
    <submittedName>
        <fullName evidence="1">Uncharacterized protein</fullName>
    </submittedName>
</protein>
<accession>A0ABX7G6Q6</accession>
<dbReference type="RefSeq" id="WP_203326451.1">
    <property type="nucleotide sequence ID" value="NZ_CP069213.1"/>
</dbReference>
<gene>
    <name evidence="1" type="ORF">JQC75_05515</name>
</gene>
<name>A0ABX7G6Q6_9GAMM</name>
<evidence type="ECO:0000313" key="1">
    <source>
        <dbReference type="EMBL" id="QRH02870.1"/>
    </source>
</evidence>
<organism evidence="1 2">
    <name type="scientific">Shewanella litorisediminis</name>
    <dbReference type="NCBI Taxonomy" id="1173586"/>
    <lineage>
        <taxon>Bacteria</taxon>
        <taxon>Pseudomonadati</taxon>
        <taxon>Pseudomonadota</taxon>
        <taxon>Gammaproteobacteria</taxon>
        <taxon>Alteromonadales</taxon>
        <taxon>Shewanellaceae</taxon>
        <taxon>Shewanella</taxon>
    </lineage>
</organism>
<keyword evidence="2" id="KW-1185">Reference proteome</keyword>